<dbReference type="EMBL" id="LR900506">
    <property type="protein sequence ID" value="CAD7245916.1"/>
    <property type="molecule type" value="Genomic_DNA"/>
</dbReference>
<dbReference type="PANTHER" id="PTHR11138">
    <property type="entry name" value="METHIONYL-TRNA FORMYLTRANSFERASE"/>
    <property type="match status" value="1"/>
</dbReference>
<feature type="domain" description="Formyl transferase N-terminal" evidence="2">
    <location>
        <begin position="194"/>
        <end position="370"/>
    </location>
</feature>
<dbReference type="InterPro" id="IPR002376">
    <property type="entry name" value="Formyl_transf_N"/>
</dbReference>
<dbReference type="SUPFAM" id="SSF53328">
    <property type="entry name" value="Formyltransferase"/>
    <property type="match status" value="1"/>
</dbReference>
<evidence type="ECO:0000313" key="3">
    <source>
        <dbReference type="EMBL" id="CAD7245916.1"/>
    </source>
</evidence>
<dbReference type="CDD" id="cd00487">
    <property type="entry name" value="Pep_deformylase"/>
    <property type="match status" value="1"/>
</dbReference>
<dbReference type="NCBIfam" id="TIGR00079">
    <property type="entry name" value="pept_deformyl"/>
    <property type="match status" value="1"/>
</dbReference>
<gene>
    <name evidence="3" type="ORF">DSTB1V02_LOCUS5782</name>
</gene>
<sequence length="402" mass="45394">MKIPTIIQEPHKTLRSNAEKVDFSKVSPVELEKVVNDMRIAMYDAGDGVAIAAPQIDVPLQIFMVAGFVFDQRAKYQGDHGSPDRVFINPEIIKQSKTTKKCPGEGCLSVRFTYGTTKRSTAVTIKAHDETGVEFKVEATGFLAQIFQHEIDHLHGILFIDHAHDIKLLEGEERENYEKELEQIKHVFMKSIPFIFFGTPNVASETLEIMYQKGLVPSLIITAPDRPSGRGMRMTPPPVKEFAVAHDIPYLQPEKITAEVLEEIEKFVHEHDIKIFIVVAYGKILPEKLITIPEYGTYNIHYSLLPRHRGASPVEASILAGDQVTGVCIQRMIYELDAGNIVVSAELNIDDQDTTGSLRSKLIPLGAQLLCDIYNQLPEYPYYKDSNNYYADLLQYIRDIFK</sequence>
<comment type="similarity">
    <text evidence="1">Belongs to the polypeptide deformylase family.</text>
</comment>
<dbReference type="GO" id="GO:0004479">
    <property type="term" value="F:methionyl-tRNA formyltransferase activity"/>
    <property type="evidence" value="ECO:0007669"/>
    <property type="project" value="InterPro"/>
</dbReference>
<dbReference type="Proteomes" id="UP000677054">
    <property type="component" value="Unassembled WGS sequence"/>
</dbReference>
<feature type="non-terminal residue" evidence="3">
    <location>
        <position position="402"/>
    </location>
</feature>
<protein>
    <recommendedName>
        <fullName evidence="2">Formyl transferase N-terminal domain-containing protein</fullName>
    </recommendedName>
</protein>
<dbReference type="Pfam" id="PF00551">
    <property type="entry name" value="Formyl_trans_N"/>
    <property type="match status" value="1"/>
</dbReference>
<evidence type="ECO:0000256" key="1">
    <source>
        <dbReference type="ARBA" id="ARBA00010759"/>
    </source>
</evidence>
<evidence type="ECO:0000313" key="4">
    <source>
        <dbReference type="Proteomes" id="UP000677054"/>
    </source>
</evidence>
<dbReference type="Pfam" id="PF01327">
    <property type="entry name" value="Pep_deformylase"/>
    <property type="match status" value="1"/>
</dbReference>
<dbReference type="HAMAP" id="MF_00163">
    <property type="entry name" value="Pep_deformylase"/>
    <property type="match status" value="1"/>
</dbReference>
<dbReference type="AlphaFoldDB" id="A0A7R8X9U7"/>
<dbReference type="InterPro" id="IPR036477">
    <property type="entry name" value="Formyl_transf_N_sf"/>
</dbReference>
<dbReference type="PANTHER" id="PTHR11138:SF5">
    <property type="entry name" value="METHIONYL-TRNA FORMYLTRANSFERASE, MITOCHONDRIAL"/>
    <property type="match status" value="1"/>
</dbReference>
<dbReference type="InterPro" id="IPR041711">
    <property type="entry name" value="Met-tRNA-FMT_N"/>
</dbReference>
<dbReference type="Gene3D" id="3.40.50.170">
    <property type="entry name" value="Formyl transferase, N-terminal domain"/>
    <property type="match status" value="1"/>
</dbReference>
<dbReference type="GO" id="GO:0042586">
    <property type="term" value="F:peptide deformylase activity"/>
    <property type="evidence" value="ECO:0007669"/>
    <property type="project" value="InterPro"/>
</dbReference>
<dbReference type="CDD" id="cd08646">
    <property type="entry name" value="FMT_core_Met-tRNA-FMT_N"/>
    <property type="match status" value="1"/>
</dbReference>
<proteinExistence type="inferred from homology"/>
<dbReference type="Gene3D" id="3.90.45.10">
    <property type="entry name" value="Peptide deformylase"/>
    <property type="match status" value="1"/>
</dbReference>
<dbReference type="InterPro" id="IPR036821">
    <property type="entry name" value="Peptide_deformylase_sf"/>
</dbReference>
<dbReference type="EMBL" id="CAJPEV010000989">
    <property type="protein sequence ID" value="CAG0889960.1"/>
    <property type="molecule type" value="Genomic_DNA"/>
</dbReference>
<evidence type="ECO:0000259" key="2">
    <source>
        <dbReference type="Pfam" id="PF00551"/>
    </source>
</evidence>
<organism evidence="3">
    <name type="scientific">Darwinula stevensoni</name>
    <dbReference type="NCBI Taxonomy" id="69355"/>
    <lineage>
        <taxon>Eukaryota</taxon>
        <taxon>Metazoa</taxon>
        <taxon>Ecdysozoa</taxon>
        <taxon>Arthropoda</taxon>
        <taxon>Crustacea</taxon>
        <taxon>Oligostraca</taxon>
        <taxon>Ostracoda</taxon>
        <taxon>Podocopa</taxon>
        <taxon>Podocopida</taxon>
        <taxon>Darwinulocopina</taxon>
        <taxon>Darwinuloidea</taxon>
        <taxon>Darwinulidae</taxon>
        <taxon>Darwinula</taxon>
    </lineage>
</organism>
<reference evidence="3" key="1">
    <citation type="submission" date="2020-11" db="EMBL/GenBank/DDBJ databases">
        <authorList>
            <person name="Tran Van P."/>
        </authorList>
    </citation>
    <scope>NUCLEOTIDE SEQUENCE</scope>
</reference>
<accession>A0A7R8X9U7</accession>
<name>A0A7R8X9U7_9CRUS</name>
<dbReference type="GO" id="GO:0005829">
    <property type="term" value="C:cytosol"/>
    <property type="evidence" value="ECO:0007669"/>
    <property type="project" value="TreeGrafter"/>
</dbReference>
<dbReference type="PRINTS" id="PR01576">
    <property type="entry name" value="PDEFORMYLASE"/>
</dbReference>
<dbReference type="OrthoDB" id="10268103at2759"/>
<dbReference type="InterPro" id="IPR023635">
    <property type="entry name" value="Peptide_deformylase"/>
</dbReference>
<dbReference type="SUPFAM" id="SSF56420">
    <property type="entry name" value="Peptide deformylase"/>
    <property type="match status" value="1"/>
</dbReference>
<keyword evidence="4" id="KW-1185">Reference proteome</keyword>